<organism evidence="1 2">
    <name type="scientific">Diploptera punctata</name>
    <name type="common">Pacific beetle cockroach</name>
    <dbReference type="NCBI Taxonomy" id="6984"/>
    <lineage>
        <taxon>Eukaryota</taxon>
        <taxon>Metazoa</taxon>
        <taxon>Ecdysozoa</taxon>
        <taxon>Arthropoda</taxon>
        <taxon>Hexapoda</taxon>
        <taxon>Insecta</taxon>
        <taxon>Pterygota</taxon>
        <taxon>Neoptera</taxon>
        <taxon>Polyneoptera</taxon>
        <taxon>Dictyoptera</taxon>
        <taxon>Blattodea</taxon>
        <taxon>Blaberoidea</taxon>
        <taxon>Blaberidae</taxon>
        <taxon>Diplopterinae</taxon>
        <taxon>Diploptera</taxon>
    </lineage>
</organism>
<name>A0AAD7ZX37_DIPPU</name>
<evidence type="ECO:0000313" key="2">
    <source>
        <dbReference type="Proteomes" id="UP001233999"/>
    </source>
</evidence>
<accession>A0AAD7ZX37</accession>
<reference evidence="1" key="2">
    <citation type="submission" date="2023-05" db="EMBL/GenBank/DDBJ databases">
        <authorList>
            <person name="Fouks B."/>
        </authorList>
    </citation>
    <scope>NUCLEOTIDE SEQUENCE</scope>
    <source>
        <strain evidence="1">Stay&amp;Tobe</strain>
        <tissue evidence="1">Testes</tissue>
    </source>
</reference>
<keyword evidence="2" id="KW-1185">Reference proteome</keyword>
<proteinExistence type="predicted"/>
<dbReference type="Proteomes" id="UP001233999">
    <property type="component" value="Unassembled WGS sequence"/>
</dbReference>
<gene>
    <name evidence="1" type="ORF">L9F63_018327</name>
</gene>
<feature type="non-terminal residue" evidence="1">
    <location>
        <position position="1"/>
    </location>
</feature>
<feature type="non-terminal residue" evidence="1">
    <location>
        <position position="50"/>
    </location>
</feature>
<dbReference type="AlphaFoldDB" id="A0AAD7ZX37"/>
<sequence>YHSFINYVGHAEPTLTDSLYLTSNANKIFIFKKFHKQLKDESFSLWKMEM</sequence>
<protein>
    <submittedName>
        <fullName evidence="1">Uncharacterized protein</fullName>
    </submittedName>
</protein>
<comment type="caution">
    <text evidence="1">The sequence shown here is derived from an EMBL/GenBank/DDBJ whole genome shotgun (WGS) entry which is preliminary data.</text>
</comment>
<reference evidence="1" key="1">
    <citation type="journal article" date="2023" name="IScience">
        <title>Live-bearing cockroach genome reveals convergent evolutionary mechanisms linked to viviparity in insects and beyond.</title>
        <authorList>
            <person name="Fouks B."/>
            <person name="Harrison M.C."/>
            <person name="Mikhailova A.A."/>
            <person name="Marchal E."/>
            <person name="English S."/>
            <person name="Carruthers M."/>
            <person name="Jennings E.C."/>
            <person name="Chiamaka E.L."/>
            <person name="Frigard R.A."/>
            <person name="Pippel M."/>
            <person name="Attardo G.M."/>
            <person name="Benoit J.B."/>
            <person name="Bornberg-Bauer E."/>
            <person name="Tobe S.S."/>
        </authorList>
    </citation>
    <scope>NUCLEOTIDE SEQUENCE</scope>
    <source>
        <strain evidence="1">Stay&amp;Tobe</strain>
    </source>
</reference>
<evidence type="ECO:0000313" key="1">
    <source>
        <dbReference type="EMBL" id="KAJ9588303.1"/>
    </source>
</evidence>
<dbReference type="EMBL" id="JASPKZ010005692">
    <property type="protein sequence ID" value="KAJ9588303.1"/>
    <property type="molecule type" value="Genomic_DNA"/>
</dbReference>